<evidence type="ECO:0000259" key="1">
    <source>
        <dbReference type="PROSITE" id="PS51782"/>
    </source>
</evidence>
<dbReference type="Gene3D" id="3.10.350.10">
    <property type="entry name" value="LysM domain"/>
    <property type="match status" value="1"/>
</dbReference>
<dbReference type="AlphaFoldDB" id="A0A1I0GJK2"/>
<keyword evidence="3" id="KW-1185">Reference proteome</keyword>
<feature type="domain" description="LysM" evidence="1">
    <location>
        <begin position="174"/>
        <end position="223"/>
    </location>
</feature>
<organism evidence="2 3">
    <name type="scientific">Enterocloster lavalensis</name>
    <dbReference type="NCBI Taxonomy" id="460384"/>
    <lineage>
        <taxon>Bacteria</taxon>
        <taxon>Bacillati</taxon>
        <taxon>Bacillota</taxon>
        <taxon>Clostridia</taxon>
        <taxon>Lachnospirales</taxon>
        <taxon>Lachnospiraceae</taxon>
        <taxon>Enterocloster</taxon>
    </lineage>
</organism>
<dbReference type="SMART" id="SM00257">
    <property type="entry name" value="LysM"/>
    <property type="match status" value="1"/>
</dbReference>
<sequence length="225" mass="25094">MAYEVYLDDIRLPIPPEKIPISYPGQNKTANLINGEEINLVRPAGLAEISLDVVFPQMDYPAAVWDGSVDNAEDFLDHLQDLKESKTPFEFIVIRDGPGRFSSFDTNLDVTLEDYKVSDDVKEGLDLTVSISLKEYRNYGTKIMNFVLVEDQAGTVQAAEESGTERKGEPENAGSYTVVSGDSLWKIAKQLLGNGNRWQELYDLNRDKISNPNLIHPGQVLTIPS</sequence>
<dbReference type="Proteomes" id="UP000198508">
    <property type="component" value="Unassembled WGS sequence"/>
</dbReference>
<dbReference type="PANTHER" id="PTHR34700">
    <property type="entry name" value="POTASSIUM BINDING PROTEIN KBP"/>
    <property type="match status" value="1"/>
</dbReference>
<dbReference type="CDD" id="cd00118">
    <property type="entry name" value="LysM"/>
    <property type="match status" value="1"/>
</dbReference>
<accession>A0A1I0GJK2</accession>
<dbReference type="Pfam" id="PF01476">
    <property type="entry name" value="LysM"/>
    <property type="match status" value="1"/>
</dbReference>
<evidence type="ECO:0000313" key="2">
    <source>
        <dbReference type="EMBL" id="SET71158.1"/>
    </source>
</evidence>
<name>A0A1I0GJK2_9FIRM</name>
<protein>
    <submittedName>
        <fullName evidence="2">LysM domain-containing protein</fullName>
    </submittedName>
</protein>
<proteinExistence type="predicted"/>
<dbReference type="EMBL" id="FOIM01000012">
    <property type="protein sequence ID" value="SET71158.1"/>
    <property type="molecule type" value="Genomic_DNA"/>
</dbReference>
<dbReference type="InterPro" id="IPR036779">
    <property type="entry name" value="LysM_dom_sf"/>
</dbReference>
<dbReference type="PANTHER" id="PTHR34700:SF4">
    <property type="entry name" value="PHAGE-LIKE ELEMENT PBSX PROTEIN XKDP"/>
    <property type="match status" value="1"/>
</dbReference>
<dbReference type="SUPFAM" id="SSF54106">
    <property type="entry name" value="LysM domain"/>
    <property type="match status" value="1"/>
</dbReference>
<reference evidence="3" key="1">
    <citation type="submission" date="2016-10" db="EMBL/GenBank/DDBJ databases">
        <authorList>
            <person name="Varghese N."/>
            <person name="Submissions S."/>
        </authorList>
    </citation>
    <scope>NUCLEOTIDE SEQUENCE [LARGE SCALE GENOMIC DNA]</scope>
    <source>
        <strain evidence="3">NLAE-zl-G277</strain>
    </source>
</reference>
<gene>
    <name evidence="2" type="ORF">SAMN05216313_11230</name>
</gene>
<dbReference type="STRING" id="460384.SAMN05216313_11230"/>
<dbReference type="InterPro" id="IPR018392">
    <property type="entry name" value="LysM"/>
</dbReference>
<dbReference type="RefSeq" id="WP_092364171.1">
    <property type="nucleotide sequence ID" value="NZ_FOIM01000012.1"/>
</dbReference>
<dbReference type="InterPro" id="IPR052196">
    <property type="entry name" value="Bact_Kbp"/>
</dbReference>
<dbReference type="PROSITE" id="PS51782">
    <property type="entry name" value="LYSM"/>
    <property type="match status" value="1"/>
</dbReference>
<evidence type="ECO:0000313" key="3">
    <source>
        <dbReference type="Proteomes" id="UP000198508"/>
    </source>
</evidence>